<dbReference type="RefSeq" id="WP_129518712.1">
    <property type="nucleotide sequence ID" value="NZ_QWEX01000005.1"/>
</dbReference>
<feature type="domain" description="DUF4935" evidence="1">
    <location>
        <begin position="17"/>
        <end position="187"/>
    </location>
</feature>
<sequence length="390" mass="42972">MDPRIVSLIAANQLGAIALDTSVVDAQQRNLEGGLLRRVEQFHRSDRVRVLMPDVVRRELLAHLARDATEARRGFARAVRMAARAQVLSRDALDQLRVIEPQLVAPESAAETRLAGWLARTGTEVLDVAARVNMRTLFDRYFAAQAPFAEAGEKKHEFPDAAALLALEHWADEHETAVLVVSTDSDWQRFCAAHPRLIWTPNLSGALGAFQDESAQFAARRLAESVVDGTAPALTEALLVAGRNFVPQVTLLVDAHSSAFDLTWSHLAQLDDIRWSTTNGVLDDFEAIDHRDGKVVVRIEGTLLTKVVMTFTFSAGTGTGDATLPVGDRTMVLDIEIPCAILVTLDADTSRHIVFHDIEFLPTAHSILFGEIEPDWDASRDVRGWHDPMV</sequence>
<name>A0A4Q2A5D7_9BURK</name>
<protein>
    <recommendedName>
        <fullName evidence="1">DUF4935 domain-containing protein</fullName>
    </recommendedName>
</protein>
<dbReference type="Pfam" id="PF16289">
    <property type="entry name" value="PIN_12"/>
    <property type="match status" value="1"/>
</dbReference>
<dbReference type="AlphaFoldDB" id="A0A4Q2A5D7"/>
<evidence type="ECO:0000313" key="2">
    <source>
        <dbReference type="EMBL" id="RXV64125.1"/>
    </source>
</evidence>
<accession>A0A4Q2A5D7</accession>
<proteinExistence type="predicted"/>
<dbReference type="OrthoDB" id="9766796at2"/>
<comment type="caution">
    <text evidence="2">The sequence shown here is derived from an EMBL/GenBank/DDBJ whole genome shotgun (WGS) entry which is preliminary data.</text>
</comment>
<dbReference type="EMBL" id="QWEX01000005">
    <property type="protein sequence ID" value="RXV64125.1"/>
    <property type="molecule type" value="Genomic_DNA"/>
</dbReference>
<dbReference type="Proteomes" id="UP000289650">
    <property type="component" value="Unassembled WGS sequence"/>
</dbReference>
<dbReference type="InterPro" id="IPR032557">
    <property type="entry name" value="DUF4935"/>
</dbReference>
<evidence type="ECO:0000259" key="1">
    <source>
        <dbReference type="Pfam" id="PF16289"/>
    </source>
</evidence>
<reference evidence="2 3" key="1">
    <citation type="submission" date="2018-08" db="EMBL/GenBank/DDBJ databases">
        <title>Mountain-cultivated ginseng endophyte, Burkholderia stabilis and its activity against ginseng root rot disease.</title>
        <authorList>
            <person name="Tapan Kumar M."/>
            <person name="Bae H."/>
            <person name="Shanmugam G."/>
            <person name="Jeon J."/>
        </authorList>
    </citation>
    <scope>NUCLEOTIDE SEQUENCE [LARGE SCALE GENOMIC DNA]</scope>
    <source>
        <strain evidence="2 3">EB159</strain>
    </source>
</reference>
<organism evidence="2 3">
    <name type="scientific">Burkholderia stabilis</name>
    <dbReference type="NCBI Taxonomy" id="95485"/>
    <lineage>
        <taxon>Bacteria</taxon>
        <taxon>Pseudomonadati</taxon>
        <taxon>Pseudomonadota</taxon>
        <taxon>Betaproteobacteria</taxon>
        <taxon>Burkholderiales</taxon>
        <taxon>Burkholderiaceae</taxon>
        <taxon>Burkholderia</taxon>
        <taxon>Burkholderia cepacia complex</taxon>
    </lineage>
</organism>
<gene>
    <name evidence="2" type="ORF">D1006_40685</name>
</gene>
<evidence type="ECO:0000313" key="3">
    <source>
        <dbReference type="Proteomes" id="UP000289650"/>
    </source>
</evidence>